<feature type="domain" description="CHAD" evidence="1">
    <location>
        <begin position="195"/>
        <end position="484"/>
    </location>
</feature>
<proteinExistence type="predicted"/>
<keyword evidence="3" id="KW-1185">Reference proteome</keyword>
<dbReference type="EMBL" id="MTSM01000008">
    <property type="protein sequence ID" value="OPX55562.1"/>
    <property type="molecule type" value="Genomic_DNA"/>
</dbReference>
<dbReference type="InterPro" id="IPR038186">
    <property type="entry name" value="CHAD_dom_sf"/>
</dbReference>
<evidence type="ECO:0000259" key="1">
    <source>
        <dbReference type="PROSITE" id="PS51708"/>
    </source>
</evidence>
<dbReference type="OrthoDB" id="9810154at2"/>
<dbReference type="AlphaFoldDB" id="A0A1T4PGQ1"/>
<gene>
    <name evidence="2" type="ORF">BTE48_08045</name>
</gene>
<dbReference type="STRING" id="64969.SAMN02745127_01479"/>
<dbReference type="Proteomes" id="UP000191418">
    <property type="component" value="Unassembled WGS sequence"/>
</dbReference>
<name>A0A1T4PGQ1_9GAMM</name>
<reference evidence="2 3" key="1">
    <citation type="submission" date="2017-01" db="EMBL/GenBank/DDBJ databases">
        <title>Genome Sequencing of a Marine Spirillum, Oceanospirillum multiglobuliferum ATCC 33336, from Japan.</title>
        <authorList>
            <person name="Carney J.G."/>
            <person name="Trachtenberg A.M."/>
            <person name="Rheaume B.A."/>
            <person name="Linnane J.D."/>
            <person name="Pitts N.L."/>
            <person name="Mykles D.L."/>
            <person name="Maclea K.S."/>
        </authorList>
    </citation>
    <scope>NUCLEOTIDE SEQUENCE [LARGE SCALE GENOMIC DNA]</scope>
    <source>
        <strain evidence="2 3">ATCC 33336</strain>
    </source>
</reference>
<comment type="caution">
    <text evidence="2">The sequence shown here is derived from an EMBL/GenBank/DDBJ whole genome shotgun (WGS) entry which is preliminary data.</text>
</comment>
<evidence type="ECO:0000313" key="2">
    <source>
        <dbReference type="EMBL" id="OPX55562.1"/>
    </source>
</evidence>
<sequence>MIKHSRWLVQDSQKTEQILEKLQAHFTLEPMQIQQETLTFYDDFEWRLWKKNRLLASNHKGLTFFINHLDLNVYRAEPVPSYAENCVDPQLKAYVSAHTDIRRLFPMADMEVEYYQYALRNEDLKKVCDLNITQTGLGAMLELSGLRGYEKEYREALGVILSSEPDSLERHIFQLSLELLAICPTCYSRRPVFIMGENDNAATALTSIHTTLWQNVRLNETGIAADWDKLFLHQYRVALRRSRALFTQLKQVVGIEASQYFKLSLGDLARRTNTLRDLDVYLQRQDEYKQLLPQQFHQGLDELFSEFANKRKLAHRSLARWIKSPAYQSKIEEIEQQLASLDFKESKQALQPVQKLAAKRLLKSYEKIVAQAQLITPQSVDDEIHDIRLEAKKLRYLLEFFTGLFQEKQARKSLKTLLKALKKLQDSLGDFNDFAVQREYLEHWISSPDIGELENHSGAQSSDSIVAAVHALSGVLFVKQQDQRLDAEIQLKAFIENDMSLALAQLYLKPETTTLPAHQKD</sequence>
<dbReference type="SMART" id="SM00880">
    <property type="entry name" value="CHAD"/>
    <property type="match status" value="1"/>
</dbReference>
<accession>A0A1T4PGQ1</accession>
<dbReference type="InterPro" id="IPR007899">
    <property type="entry name" value="CHAD_dom"/>
</dbReference>
<dbReference type="PROSITE" id="PS51708">
    <property type="entry name" value="CHAD"/>
    <property type="match status" value="1"/>
</dbReference>
<dbReference type="PANTHER" id="PTHR39339:SF1">
    <property type="entry name" value="CHAD DOMAIN-CONTAINING PROTEIN"/>
    <property type="match status" value="1"/>
</dbReference>
<dbReference type="Pfam" id="PF05235">
    <property type="entry name" value="CHAD"/>
    <property type="match status" value="1"/>
</dbReference>
<evidence type="ECO:0000313" key="3">
    <source>
        <dbReference type="Proteomes" id="UP000191418"/>
    </source>
</evidence>
<dbReference type="PANTHER" id="PTHR39339">
    <property type="entry name" value="SLR1444 PROTEIN"/>
    <property type="match status" value="1"/>
</dbReference>
<protein>
    <recommendedName>
        <fullName evidence="1">CHAD domain-containing protein</fullName>
    </recommendedName>
</protein>
<dbReference type="Gene3D" id="1.40.20.10">
    <property type="entry name" value="CHAD domain"/>
    <property type="match status" value="1"/>
</dbReference>
<dbReference type="RefSeq" id="WP_078745087.1">
    <property type="nucleotide sequence ID" value="NZ_FUXG01000008.1"/>
</dbReference>
<organism evidence="2 3">
    <name type="scientific">Oceanospirillum multiglobuliferum</name>
    <dbReference type="NCBI Taxonomy" id="64969"/>
    <lineage>
        <taxon>Bacteria</taxon>
        <taxon>Pseudomonadati</taxon>
        <taxon>Pseudomonadota</taxon>
        <taxon>Gammaproteobacteria</taxon>
        <taxon>Oceanospirillales</taxon>
        <taxon>Oceanospirillaceae</taxon>
        <taxon>Oceanospirillum</taxon>
    </lineage>
</organism>